<name>A0A4Q9VJE1_9HYPH</name>
<comment type="caution">
    <text evidence="3">The sequence shown here is derived from an EMBL/GenBank/DDBJ whole genome shotgun (WGS) entry which is preliminary data.</text>
</comment>
<evidence type="ECO:0000313" key="4">
    <source>
        <dbReference type="Proteomes" id="UP000292781"/>
    </source>
</evidence>
<dbReference type="PANTHER" id="PTHR34047">
    <property type="entry name" value="NUCLEAR INTRON MATURASE 1, MITOCHONDRIAL-RELATED"/>
    <property type="match status" value="1"/>
</dbReference>
<proteinExistence type="inferred from homology"/>
<dbReference type="InterPro" id="IPR000477">
    <property type="entry name" value="RT_dom"/>
</dbReference>
<dbReference type="EMBL" id="SJFN01000033">
    <property type="protein sequence ID" value="TBW34519.1"/>
    <property type="molecule type" value="Genomic_DNA"/>
</dbReference>
<evidence type="ECO:0000256" key="1">
    <source>
        <dbReference type="ARBA" id="ARBA00034120"/>
    </source>
</evidence>
<dbReference type="Pfam" id="PF00078">
    <property type="entry name" value="RVT_1"/>
    <property type="match status" value="1"/>
</dbReference>
<accession>A0A4Q9VJE1</accession>
<reference evidence="3 4" key="1">
    <citation type="submission" date="2019-02" db="EMBL/GenBank/DDBJ databases">
        <title>Siculibacillus lacustris gen. nov., sp. nov., a new rosette-forming bacterium isolated from a freshwater crater lake (Lake St. Ana, Romania).</title>
        <authorList>
            <person name="Felfoldi T."/>
            <person name="Marton Z."/>
            <person name="Szabo A."/>
            <person name="Mentes A."/>
            <person name="Boka K."/>
            <person name="Marialigeti K."/>
            <person name="Mathe I."/>
            <person name="Koncz M."/>
            <person name="Schumann P."/>
            <person name="Toth E."/>
        </authorList>
    </citation>
    <scope>NUCLEOTIDE SEQUENCE [LARGE SCALE GENOMIC DNA]</scope>
    <source>
        <strain evidence="3 4">SA-279</strain>
    </source>
</reference>
<sequence length="547" mass="63781">MVTRDQFARAAKIAIENITRHGDTDIFPLPFENYPFFDKKEDLTNLICEYDQNFTDYLVRFPPSNINALTPVSYYGFRWATQLDPIWNAYLLSCVIAISDKIEAARIPSAENVIFSYRIKLDKETGDLFDRDYSWHAFMSASIRKSEEYEYVVACDISEFYPRLGHHRLENALQQIAGDTEYPKRIMDFLSNFSNTRSFGLPIGGPAARILSELTINQIDRLLRGAKIEFTRFADDFHIFAKTREEAYRYTIFLSEKLFENQGLSLQKSKTRIMTSAEFRATSPVATQDIEEHAEDEGKRAADLHARTRLLMSFSLRFDPYSPTADEDYDKLKKEIRQFDILGLLKEELTKSRVHVALSRKIISAVRYLDGKTKDDAVLSILDNCDILYPIFSSALIMIDKIYDDLGAETKMEVSRKIVDIIKSDSHVFRIDVHLCFALRVLQHSHTEEVQQLLRDIFESRTLEIVRRDIILIMALWDDWYWISDLRNHYRQLSAPEKRAFLLASYSLKDEGRHWRESIKKELNPFEKFILSWAGERTNKDKKGLPL</sequence>
<organism evidence="3 4">
    <name type="scientific">Siculibacillus lacustris</name>
    <dbReference type="NCBI Taxonomy" id="1549641"/>
    <lineage>
        <taxon>Bacteria</taxon>
        <taxon>Pseudomonadati</taxon>
        <taxon>Pseudomonadota</taxon>
        <taxon>Alphaproteobacteria</taxon>
        <taxon>Hyphomicrobiales</taxon>
        <taxon>Ancalomicrobiaceae</taxon>
        <taxon>Siculibacillus</taxon>
    </lineage>
</organism>
<dbReference type="AlphaFoldDB" id="A0A4Q9VJE1"/>
<dbReference type="CDD" id="cd01646">
    <property type="entry name" value="RT_Bac_retron_I"/>
    <property type="match status" value="1"/>
</dbReference>
<protein>
    <recommendedName>
        <fullName evidence="2">Reverse transcriptase domain-containing protein</fullName>
    </recommendedName>
</protein>
<dbReference type="InterPro" id="IPR051083">
    <property type="entry name" value="GrpII_Intron_Splice-Mob/Def"/>
</dbReference>
<evidence type="ECO:0000313" key="3">
    <source>
        <dbReference type="EMBL" id="TBW34519.1"/>
    </source>
</evidence>
<evidence type="ECO:0000259" key="2">
    <source>
        <dbReference type="PROSITE" id="PS50878"/>
    </source>
</evidence>
<dbReference type="PROSITE" id="PS50878">
    <property type="entry name" value="RT_POL"/>
    <property type="match status" value="1"/>
</dbReference>
<gene>
    <name evidence="3" type="ORF">EYW49_18200</name>
</gene>
<keyword evidence="4" id="KW-1185">Reference proteome</keyword>
<dbReference type="PANTHER" id="PTHR34047:SF8">
    <property type="entry name" value="PROTEIN YKFC"/>
    <property type="match status" value="1"/>
</dbReference>
<dbReference type="RefSeq" id="WP_131311057.1">
    <property type="nucleotide sequence ID" value="NZ_SJFN01000033.1"/>
</dbReference>
<feature type="domain" description="Reverse transcriptase" evidence="2">
    <location>
        <begin position="1"/>
        <end position="284"/>
    </location>
</feature>
<comment type="similarity">
    <text evidence="1">Belongs to the bacterial reverse transcriptase family.</text>
</comment>
<dbReference type="Proteomes" id="UP000292781">
    <property type="component" value="Unassembled WGS sequence"/>
</dbReference>
<dbReference type="OrthoDB" id="9793236at2"/>